<protein>
    <submittedName>
        <fullName evidence="4">Pre-mRNA-splicing factor ATP-dependent RNA helicase DHX16</fullName>
    </submittedName>
</protein>
<dbReference type="GO" id="GO:0003682">
    <property type="term" value="F:chromatin binding"/>
    <property type="evidence" value="ECO:0007669"/>
    <property type="project" value="TreeGrafter"/>
</dbReference>
<dbReference type="GO" id="GO:0003677">
    <property type="term" value="F:DNA binding"/>
    <property type="evidence" value="ECO:0007669"/>
    <property type="project" value="TreeGrafter"/>
</dbReference>
<sequence>MIRIEATLTHYLTFEFLQTSHNCGLITVVKSVAFISSLWPLGFFPHSARLQKNGSYRTIKHLQTVHIHTSAGLAEVLPRWVIYHELVLTTKEYMRQVSELKPEWLVEIAPHYYQLKDVEDWTVRTNLDPLEEYTDEQIWQALEMCQLGDEVRKKEGKLDSIGSQINNEKEAGLITNSINSVTQQKERLSSHNPYRGKSDSVRFVEYWVPVQISNLQLEQYCSILLSNASILRSSSKVDSIEAVRDVLILTRKCCSHPYLVGPELQPSLNKGLEPSQYLDFDLKASGKLQLLDSMLEELRKSKVLECSLAKPQSDQKFGGSNTQKSGPGLLPSYPQHVGYGLVGGAYGALGAAYHAPGLAQVSDQGSVPTNTTSKVLECSLAKPQSDQKFGGSNTQKSGPGLLPSYPQHVGYGLVGGAYGALGAAYHAPDGSKAHCNS</sequence>
<dbReference type="Pfam" id="PF07717">
    <property type="entry name" value="OB_NTP_bind"/>
    <property type="match status" value="1"/>
</dbReference>
<reference evidence="4 5" key="1">
    <citation type="submission" date="2019-04" db="EMBL/GenBank/DDBJ databases">
        <title>An improved genome assembly and genetic linkage map for asparagus bean, Vigna unguiculata ssp. sesquipedialis.</title>
        <authorList>
            <person name="Xia Q."/>
            <person name="Zhang R."/>
            <person name="Dong Y."/>
        </authorList>
    </citation>
    <scope>NUCLEOTIDE SEQUENCE [LARGE SCALE GENOMIC DNA]</scope>
    <source>
        <tissue evidence="4">Leaf</tissue>
    </source>
</reference>
<organism evidence="4 5">
    <name type="scientific">Vigna unguiculata</name>
    <name type="common">Cowpea</name>
    <dbReference type="NCBI Taxonomy" id="3917"/>
    <lineage>
        <taxon>Eukaryota</taxon>
        <taxon>Viridiplantae</taxon>
        <taxon>Streptophyta</taxon>
        <taxon>Embryophyta</taxon>
        <taxon>Tracheophyta</taxon>
        <taxon>Spermatophyta</taxon>
        <taxon>Magnoliopsida</taxon>
        <taxon>eudicotyledons</taxon>
        <taxon>Gunneridae</taxon>
        <taxon>Pentapetalae</taxon>
        <taxon>rosids</taxon>
        <taxon>fabids</taxon>
        <taxon>Fabales</taxon>
        <taxon>Fabaceae</taxon>
        <taxon>Papilionoideae</taxon>
        <taxon>50 kb inversion clade</taxon>
        <taxon>NPAAA clade</taxon>
        <taxon>indigoferoid/millettioid clade</taxon>
        <taxon>Phaseoleae</taxon>
        <taxon>Vigna</taxon>
    </lineage>
</organism>
<keyword evidence="1 4" id="KW-0378">Hydrolase</keyword>
<dbReference type="AlphaFoldDB" id="A0A4D6MUX6"/>
<keyword evidence="2" id="KW-0539">Nucleus</keyword>
<dbReference type="PANTHER" id="PTHR45623">
    <property type="entry name" value="CHROMODOMAIN-HELICASE-DNA-BINDING PROTEIN 3-RELATED-RELATED"/>
    <property type="match status" value="1"/>
</dbReference>
<gene>
    <name evidence="4" type="ORF">DEO72_LG8g1730</name>
</gene>
<evidence type="ECO:0000313" key="4">
    <source>
        <dbReference type="EMBL" id="QCE03705.1"/>
    </source>
</evidence>
<accession>A0A4D6MUX6</accession>
<feature type="domain" description="DEAD-box helicase OB fold" evidence="3">
    <location>
        <begin position="42"/>
        <end position="112"/>
    </location>
</feature>
<dbReference type="Proteomes" id="UP000501690">
    <property type="component" value="Linkage Group LG8"/>
</dbReference>
<dbReference type="GO" id="GO:0042393">
    <property type="term" value="F:histone binding"/>
    <property type="evidence" value="ECO:0007669"/>
    <property type="project" value="TreeGrafter"/>
</dbReference>
<dbReference type="GO" id="GO:0005634">
    <property type="term" value="C:nucleus"/>
    <property type="evidence" value="ECO:0007669"/>
    <property type="project" value="TreeGrafter"/>
</dbReference>
<dbReference type="InterPro" id="IPR027417">
    <property type="entry name" value="P-loop_NTPase"/>
</dbReference>
<dbReference type="GO" id="GO:0140658">
    <property type="term" value="F:ATP-dependent chromatin remodeler activity"/>
    <property type="evidence" value="ECO:0007669"/>
    <property type="project" value="TreeGrafter"/>
</dbReference>
<keyword evidence="1 4" id="KW-0067">ATP-binding</keyword>
<dbReference type="PANTHER" id="PTHR45623:SF13">
    <property type="entry name" value="HELICASE PROTEIN MOM1"/>
    <property type="match status" value="1"/>
</dbReference>
<dbReference type="Gene3D" id="3.40.50.300">
    <property type="entry name" value="P-loop containing nucleotide triphosphate hydrolases"/>
    <property type="match status" value="1"/>
</dbReference>
<evidence type="ECO:0000256" key="2">
    <source>
        <dbReference type="ARBA" id="ARBA00023242"/>
    </source>
</evidence>
<keyword evidence="1 4" id="KW-0347">Helicase</keyword>
<dbReference type="GO" id="GO:0000785">
    <property type="term" value="C:chromatin"/>
    <property type="evidence" value="ECO:0007669"/>
    <property type="project" value="TreeGrafter"/>
</dbReference>
<dbReference type="EMBL" id="CP039352">
    <property type="protein sequence ID" value="QCE03705.1"/>
    <property type="molecule type" value="Genomic_DNA"/>
</dbReference>
<proteinExistence type="predicted"/>
<dbReference type="InterPro" id="IPR011709">
    <property type="entry name" value="DEAD-box_helicase_OB_fold"/>
</dbReference>
<evidence type="ECO:0000313" key="5">
    <source>
        <dbReference type="Proteomes" id="UP000501690"/>
    </source>
</evidence>
<dbReference type="GO" id="GO:0004386">
    <property type="term" value="F:helicase activity"/>
    <property type="evidence" value="ECO:0007669"/>
    <property type="project" value="UniProtKB-KW"/>
</dbReference>
<evidence type="ECO:0000259" key="3">
    <source>
        <dbReference type="Pfam" id="PF07717"/>
    </source>
</evidence>
<keyword evidence="5" id="KW-1185">Reference proteome</keyword>
<dbReference type="GO" id="GO:0016887">
    <property type="term" value="F:ATP hydrolysis activity"/>
    <property type="evidence" value="ECO:0007669"/>
    <property type="project" value="TreeGrafter"/>
</dbReference>
<keyword evidence="1 4" id="KW-0547">Nucleotide-binding</keyword>
<evidence type="ECO:0000256" key="1">
    <source>
        <dbReference type="ARBA" id="ARBA00022806"/>
    </source>
</evidence>
<name>A0A4D6MUX6_VIGUN</name>